<evidence type="ECO:0000256" key="12">
    <source>
        <dbReference type="SAM" id="MobiDB-lite"/>
    </source>
</evidence>
<evidence type="ECO:0000256" key="8">
    <source>
        <dbReference type="ARBA" id="ARBA00022918"/>
    </source>
</evidence>
<dbReference type="GO" id="GO:0003964">
    <property type="term" value="F:RNA-directed DNA polymerase activity"/>
    <property type="evidence" value="ECO:0007669"/>
    <property type="project" value="UniProtKB-KW"/>
</dbReference>
<dbReference type="GO" id="GO:0004519">
    <property type="term" value="F:endonuclease activity"/>
    <property type="evidence" value="ECO:0007669"/>
    <property type="project" value="UniProtKB-KW"/>
</dbReference>
<evidence type="ECO:0000313" key="13">
    <source>
        <dbReference type="EMBL" id="KAA6411887.1"/>
    </source>
</evidence>
<feature type="region of interest" description="Disordered" evidence="12">
    <location>
        <begin position="276"/>
        <end position="299"/>
    </location>
</feature>
<evidence type="ECO:0000256" key="11">
    <source>
        <dbReference type="ARBA" id="ARBA00023172"/>
    </source>
</evidence>
<dbReference type="Gene3D" id="3.30.420.10">
    <property type="entry name" value="Ribonuclease H-like superfamily/Ribonuclease H"/>
    <property type="match status" value="1"/>
</dbReference>
<evidence type="ECO:0000313" key="14">
    <source>
        <dbReference type="Proteomes" id="UP000324767"/>
    </source>
</evidence>
<evidence type="ECO:0000256" key="6">
    <source>
        <dbReference type="ARBA" id="ARBA00022842"/>
    </source>
</evidence>
<keyword evidence="5" id="KW-0378">Hydrolase</keyword>
<dbReference type="InterPro" id="IPR012337">
    <property type="entry name" value="RNaseH-like_sf"/>
</dbReference>
<comment type="caution">
    <text evidence="13">The sequence shown here is derived from an EMBL/GenBank/DDBJ whole genome shotgun (WGS) entry which is preliminary data.</text>
</comment>
<keyword evidence="1" id="KW-0548">Nucleotidyltransferase</keyword>
<keyword evidence="8" id="KW-0695">RNA-directed DNA polymerase</keyword>
<dbReference type="EMBL" id="VXIT01000006">
    <property type="protein sequence ID" value="KAA6411887.1"/>
    <property type="molecule type" value="Genomic_DNA"/>
</dbReference>
<organism evidence="13 14">
    <name type="scientific">Lasallia pustulata</name>
    <dbReference type="NCBI Taxonomy" id="136370"/>
    <lineage>
        <taxon>Eukaryota</taxon>
        <taxon>Fungi</taxon>
        <taxon>Dikarya</taxon>
        <taxon>Ascomycota</taxon>
        <taxon>Pezizomycotina</taxon>
        <taxon>Lecanoromycetes</taxon>
        <taxon>OSLEUM clade</taxon>
        <taxon>Umbilicariomycetidae</taxon>
        <taxon>Umbilicariales</taxon>
        <taxon>Umbilicariaceae</taxon>
        <taxon>Lasallia</taxon>
    </lineage>
</organism>
<dbReference type="GO" id="GO:0046872">
    <property type="term" value="F:metal ion binding"/>
    <property type="evidence" value="ECO:0007669"/>
    <property type="project" value="UniProtKB-KW"/>
</dbReference>
<dbReference type="AlphaFoldDB" id="A0A5M8PR12"/>
<dbReference type="OrthoDB" id="3943081at2759"/>
<dbReference type="SUPFAM" id="SSF53098">
    <property type="entry name" value="Ribonuclease H-like"/>
    <property type="match status" value="1"/>
</dbReference>
<keyword evidence="2" id="KW-0540">Nuclease</keyword>
<keyword evidence="9" id="KW-0808">Transferase</keyword>
<feature type="compositionally biased region" description="Basic and acidic residues" evidence="12">
    <location>
        <begin position="331"/>
        <end position="357"/>
    </location>
</feature>
<evidence type="ECO:0000256" key="1">
    <source>
        <dbReference type="ARBA" id="ARBA00022695"/>
    </source>
</evidence>
<dbReference type="Proteomes" id="UP000324767">
    <property type="component" value="Unassembled WGS sequence"/>
</dbReference>
<dbReference type="PANTHER" id="PTHR42648:SF11">
    <property type="entry name" value="TRANSPOSON TY4-P GAG-POL POLYPROTEIN"/>
    <property type="match status" value="1"/>
</dbReference>
<evidence type="ECO:0000256" key="5">
    <source>
        <dbReference type="ARBA" id="ARBA00022801"/>
    </source>
</evidence>
<gene>
    <name evidence="13" type="ORF">FRX48_04037</name>
</gene>
<feature type="compositionally biased region" description="Acidic residues" evidence="12">
    <location>
        <begin position="239"/>
        <end position="250"/>
    </location>
</feature>
<dbReference type="GO" id="GO:0003887">
    <property type="term" value="F:DNA-directed DNA polymerase activity"/>
    <property type="evidence" value="ECO:0007669"/>
    <property type="project" value="UniProtKB-KW"/>
</dbReference>
<evidence type="ECO:0000256" key="3">
    <source>
        <dbReference type="ARBA" id="ARBA00022723"/>
    </source>
</evidence>
<feature type="region of interest" description="Disordered" evidence="12">
    <location>
        <begin position="328"/>
        <end position="357"/>
    </location>
</feature>
<dbReference type="PANTHER" id="PTHR42648">
    <property type="entry name" value="TRANSPOSASE, PUTATIVE-RELATED"/>
    <property type="match status" value="1"/>
</dbReference>
<proteinExistence type="predicted"/>
<keyword evidence="3" id="KW-0479">Metal-binding</keyword>
<keyword evidence="6" id="KW-0460">Magnesium</keyword>
<dbReference type="GO" id="GO:0003677">
    <property type="term" value="F:DNA binding"/>
    <property type="evidence" value="ECO:0007669"/>
    <property type="project" value="UniProtKB-KW"/>
</dbReference>
<dbReference type="GO" id="GO:0015074">
    <property type="term" value="P:DNA integration"/>
    <property type="evidence" value="ECO:0007669"/>
    <property type="project" value="UniProtKB-KW"/>
</dbReference>
<dbReference type="InterPro" id="IPR036397">
    <property type="entry name" value="RNaseH_sf"/>
</dbReference>
<feature type="region of interest" description="Disordered" evidence="12">
    <location>
        <begin position="224"/>
        <end position="259"/>
    </location>
</feature>
<keyword evidence="10" id="KW-0238">DNA-binding</keyword>
<sequence length="357" mass="39988">MATGIDIKVLGGNHMFCEACALGKSHRQPSTHPMTRSTTPGYRFHLDLTGGGKTLTTYGGSSYFLIIVDDATRYWWFIPMAKKSQTQVEIKRFIPMVQNQYSFTIALAVTLYEALEKKKPDLGILRVFGCNAYVFDEKSKGRWKDGCQSMERIWDPINSKNSLLTEAVGASDGFGIDITELILTEISPKKGVNSVSHTISGNKQVAVTANTIEEDTQQLLSYQQQLQQPQETYELRSDDELDETDQEDNEASVGQDKYGSYTVDIDGSKIYDSIRVGPSAPQFSTTPPPSPTKCSSLQDLPRRTYSKQVVEGFTRAAKAELRNDTPITYKDANRSSRSEEWNKAMKAELHSHEENYT</sequence>
<keyword evidence="11" id="KW-0233">DNA recombination</keyword>
<evidence type="ECO:0000256" key="4">
    <source>
        <dbReference type="ARBA" id="ARBA00022759"/>
    </source>
</evidence>
<keyword evidence="7" id="KW-0229">DNA integration</keyword>
<protein>
    <submittedName>
        <fullName evidence="13">Copia-like retrotransposon family</fullName>
    </submittedName>
</protein>
<dbReference type="GO" id="GO:0006310">
    <property type="term" value="P:DNA recombination"/>
    <property type="evidence" value="ECO:0007669"/>
    <property type="project" value="UniProtKB-KW"/>
</dbReference>
<name>A0A5M8PR12_9LECA</name>
<keyword evidence="9" id="KW-0239">DNA-directed DNA polymerase</keyword>
<evidence type="ECO:0000256" key="2">
    <source>
        <dbReference type="ARBA" id="ARBA00022722"/>
    </source>
</evidence>
<keyword evidence="4" id="KW-0255">Endonuclease</keyword>
<dbReference type="GO" id="GO:0016787">
    <property type="term" value="F:hydrolase activity"/>
    <property type="evidence" value="ECO:0007669"/>
    <property type="project" value="UniProtKB-KW"/>
</dbReference>
<dbReference type="InterPro" id="IPR039537">
    <property type="entry name" value="Retrotran_Ty1/copia-like"/>
</dbReference>
<evidence type="ECO:0000256" key="9">
    <source>
        <dbReference type="ARBA" id="ARBA00022932"/>
    </source>
</evidence>
<evidence type="ECO:0000256" key="10">
    <source>
        <dbReference type="ARBA" id="ARBA00023125"/>
    </source>
</evidence>
<reference evidence="13 14" key="1">
    <citation type="submission" date="2019-09" db="EMBL/GenBank/DDBJ databases">
        <title>The hologenome of the rock-dwelling lichen Lasallia pustulata.</title>
        <authorList>
            <person name="Greshake Tzovaras B."/>
            <person name="Segers F."/>
            <person name="Bicker A."/>
            <person name="Dal Grande F."/>
            <person name="Otte J."/>
            <person name="Hankeln T."/>
            <person name="Schmitt I."/>
            <person name="Ebersberger I."/>
        </authorList>
    </citation>
    <scope>NUCLEOTIDE SEQUENCE [LARGE SCALE GENOMIC DNA]</scope>
    <source>
        <strain evidence="13">A1-1</strain>
    </source>
</reference>
<accession>A0A5M8PR12</accession>
<evidence type="ECO:0000256" key="7">
    <source>
        <dbReference type="ARBA" id="ARBA00022908"/>
    </source>
</evidence>